<dbReference type="AlphaFoldDB" id="A0A449A6H2"/>
<keyword evidence="8" id="KW-1185">Reference proteome</keyword>
<dbReference type="KEGG" id="mnu:NCTC10166_00805"/>
<dbReference type="GO" id="GO:0005886">
    <property type="term" value="C:plasma membrane"/>
    <property type="evidence" value="ECO:0007669"/>
    <property type="project" value="UniProtKB-SubCell"/>
</dbReference>
<keyword evidence="3 6" id="KW-0812">Transmembrane</keyword>
<proteinExistence type="predicted"/>
<feature type="transmembrane region" description="Helical" evidence="6">
    <location>
        <begin position="38"/>
        <end position="57"/>
    </location>
</feature>
<feature type="transmembrane region" description="Helical" evidence="6">
    <location>
        <begin position="154"/>
        <end position="175"/>
    </location>
</feature>
<name>A0A449A6H2_9BACT</name>
<comment type="subcellular location">
    <subcellularLocation>
        <location evidence="1">Cell membrane</location>
        <topology evidence="1">Multi-pass membrane protein</topology>
    </subcellularLocation>
</comment>
<dbReference type="EMBL" id="LR214951">
    <property type="protein sequence ID" value="VEU59819.1"/>
    <property type="molecule type" value="Genomic_DNA"/>
</dbReference>
<feature type="transmembrane region" description="Helical" evidence="6">
    <location>
        <begin position="224"/>
        <end position="246"/>
    </location>
</feature>
<dbReference type="PANTHER" id="PTHR42770">
    <property type="entry name" value="AMINO ACID TRANSPORTER-RELATED"/>
    <property type="match status" value="1"/>
</dbReference>
<dbReference type="Proteomes" id="UP000289440">
    <property type="component" value="Chromosome"/>
</dbReference>
<feature type="transmembrane region" description="Helical" evidence="6">
    <location>
        <begin position="84"/>
        <end position="101"/>
    </location>
</feature>
<feature type="transmembrane region" description="Helical" evidence="6">
    <location>
        <begin position="121"/>
        <end position="142"/>
    </location>
</feature>
<feature type="transmembrane region" description="Helical" evidence="6">
    <location>
        <begin position="187"/>
        <end position="212"/>
    </location>
</feature>
<evidence type="ECO:0000256" key="3">
    <source>
        <dbReference type="ARBA" id="ARBA00022692"/>
    </source>
</evidence>
<accession>A0A449A6H2</accession>
<evidence type="ECO:0000256" key="5">
    <source>
        <dbReference type="ARBA" id="ARBA00023136"/>
    </source>
</evidence>
<keyword evidence="2" id="KW-1003">Cell membrane</keyword>
<sequence>MSNKNKFSEKNFIFYGLNYIIGFGFIVTISSVISKGAWGILIFVLTAFIAMVAMLSYSRGGQVYGKEIGGAYAYAKKAFPKNRFFIFCVGWNQFAQVPLFAASTPLLLSSLLTEFDKSNQFIYQISSIILFVVVTLIGLFGIHLSKWFIFITSFFKWVIILLGFGIVVYLSFGNFSIAKSFQSNEEISIAIIASSILSFFYAFGGFEGLAGVSLEVKTKRFKKLLFLIFIIVFTFYFVFYLVFLFLDKDVVEIGDDSVSFSKLLKIVFGLTGSILFIIGALFRNFSSTLSSSLYYSRIIASMANDNFIPKIFAIKNKNNEYKYSLMFAIFVQIIAMIILGIIPYYLNLKDQFSTIISAGVIVFFMQYIFSIFSILIISNKTKEIKISIFEKILYVIGIVIISLIILINIFPFIVNEPFKTTSLFKLISYVVVMLLGFAFWALNNFVLSKKNKKGQLNSIVDF</sequence>
<dbReference type="OrthoDB" id="396415at2"/>
<feature type="transmembrane region" description="Helical" evidence="6">
    <location>
        <begin position="266"/>
        <end position="285"/>
    </location>
</feature>
<protein>
    <submittedName>
        <fullName evidence="7">Transporter, basic amino acid/polyamine antiporter (APA) family</fullName>
    </submittedName>
</protein>
<dbReference type="GO" id="GO:0022857">
    <property type="term" value="F:transmembrane transporter activity"/>
    <property type="evidence" value="ECO:0007669"/>
    <property type="project" value="InterPro"/>
</dbReference>
<evidence type="ECO:0000256" key="1">
    <source>
        <dbReference type="ARBA" id="ARBA00004651"/>
    </source>
</evidence>
<evidence type="ECO:0000313" key="8">
    <source>
        <dbReference type="Proteomes" id="UP000289440"/>
    </source>
</evidence>
<dbReference type="PIRSF" id="PIRSF006060">
    <property type="entry name" value="AA_transporter"/>
    <property type="match status" value="1"/>
</dbReference>
<feature type="transmembrane region" description="Helical" evidence="6">
    <location>
        <begin position="392"/>
        <end position="414"/>
    </location>
</feature>
<keyword evidence="5 6" id="KW-0472">Membrane</keyword>
<dbReference type="InterPro" id="IPR002293">
    <property type="entry name" value="AA/rel_permease1"/>
</dbReference>
<dbReference type="RefSeq" id="WP_129720184.1">
    <property type="nucleotide sequence ID" value="NZ_LR214951.1"/>
</dbReference>
<evidence type="ECO:0000313" key="7">
    <source>
        <dbReference type="EMBL" id="VEU59819.1"/>
    </source>
</evidence>
<feature type="transmembrane region" description="Helical" evidence="6">
    <location>
        <begin position="12"/>
        <end position="32"/>
    </location>
</feature>
<organism evidence="7 8">
    <name type="scientific">Mesomycoplasma neurolyticum</name>
    <dbReference type="NCBI Taxonomy" id="2120"/>
    <lineage>
        <taxon>Bacteria</taxon>
        <taxon>Bacillati</taxon>
        <taxon>Mycoplasmatota</taxon>
        <taxon>Mycoplasmoidales</taxon>
        <taxon>Metamycoplasmataceae</taxon>
        <taxon>Mesomycoplasma</taxon>
    </lineage>
</organism>
<evidence type="ECO:0000256" key="2">
    <source>
        <dbReference type="ARBA" id="ARBA00022475"/>
    </source>
</evidence>
<gene>
    <name evidence="7" type="ORF">NCTC10166_00805</name>
</gene>
<dbReference type="InterPro" id="IPR050367">
    <property type="entry name" value="APC_superfamily"/>
</dbReference>
<dbReference type="Pfam" id="PF13520">
    <property type="entry name" value="AA_permease_2"/>
    <property type="match status" value="1"/>
</dbReference>
<keyword evidence="4 6" id="KW-1133">Transmembrane helix</keyword>
<dbReference type="Gene3D" id="1.20.1740.10">
    <property type="entry name" value="Amino acid/polyamine transporter I"/>
    <property type="match status" value="1"/>
</dbReference>
<dbReference type="PANTHER" id="PTHR42770:SF18">
    <property type="entry name" value="ARGININE_AGMATINE ANTIPORTER"/>
    <property type="match status" value="1"/>
</dbReference>
<feature type="transmembrane region" description="Helical" evidence="6">
    <location>
        <begin position="325"/>
        <end position="346"/>
    </location>
</feature>
<feature type="transmembrane region" description="Helical" evidence="6">
    <location>
        <begin position="352"/>
        <end position="377"/>
    </location>
</feature>
<evidence type="ECO:0000256" key="4">
    <source>
        <dbReference type="ARBA" id="ARBA00022989"/>
    </source>
</evidence>
<feature type="transmembrane region" description="Helical" evidence="6">
    <location>
        <begin position="426"/>
        <end position="447"/>
    </location>
</feature>
<evidence type="ECO:0000256" key="6">
    <source>
        <dbReference type="SAM" id="Phobius"/>
    </source>
</evidence>
<reference evidence="7 8" key="1">
    <citation type="submission" date="2019-01" db="EMBL/GenBank/DDBJ databases">
        <authorList>
            <consortium name="Pathogen Informatics"/>
        </authorList>
    </citation>
    <scope>NUCLEOTIDE SEQUENCE [LARGE SCALE GENOMIC DNA]</scope>
    <source>
        <strain evidence="7 8">NCTC10166</strain>
    </source>
</reference>